<gene>
    <name evidence="1" type="ORF">DRJ31_08580</name>
</gene>
<evidence type="ECO:0000313" key="1">
    <source>
        <dbReference type="EMBL" id="RLE47613.1"/>
    </source>
</evidence>
<proteinExistence type="predicted"/>
<name>A0A497EL95_9CREN</name>
<dbReference type="AlphaFoldDB" id="A0A497EL95"/>
<sequence length="266" mass="31144">MLFVGIDLAWSEKNGSGIAILKGDKNNAKFISADICYSDKEIIKYVERNVGTRNAFIAIDAPLIVPNKKGRRVAEKLVGILFRRYDAGAHPANRERLSRWSGKIRGEEIAKKLEKMGFSHAPYIKRFEESRKFFEVYPHPSMVVIFNLNKVLKYKAKPKRDYKLRWNEFRAYQKHLKNLEKAEPALFLPEEITERDVKEMKGRALKDYEDLLDAIFCAYIAYYCWYYPENCEILGDMKEGYILTPVFGFMKKRLKSLQSQKKLIDF</sequence>
<dbReference type="InterPro" id="IPR007362">
    <property type="entry name" value="DUF429"/>
</dbReference>
<comment type="caution">
    <text evidence="1">The sequence shown here is derived from an EMBL/GenBank/DDBJ whole genome shotgun (WGS) entry which is preliminary data.</text>
</comment>
<dbReference type="EMBL" id="QMQV01000116">
    <property type="protein sequence ID" value="RLE47613.1"/>
    <property type="molecule type" value="Genomic_DNA"/>
</dbReference>
<evidence type="ECO:0000313" key="2">
    <source>
        <dbReference type="Proteomes" id="UP000278475"/>
    </source>
</evidence>
<dbReference type="PIRSF" id="PIRSF018008">
    <property type="entry name" value="UCP018008"/>
    <property type="match status" value="1"/>
</dbReference>
<dbReference type="InterPro" id="IPR008306">
    <property type="entry name" value="UCP018008"/>
</dbReference>
<dbReference type="Proteomes" id="UP000278475">
    <property type="component" value="Unassembled WGS sequence"/>
</dbReference>
<organism evidence="1 2">
    <name type="scientific">Thermoproteota archaeon</name>
    <dbReference type="NCBI Taxonomy" id="2056631"/>
    <lineage>
        <taxon>Archaea</taxon>
        <taxon>Thermoproteota</taxon>
    </lineage>
</organism>
<dbReference type="Pfam" id="PF04250">
    <property type="entry name" value="DUF429"/>
    <property type="match status" value="1"/>
</dbReference>
<protein>
    <submittedName>
        <fullName evidence="1">DUF429 domain-containing protein</fullName>
    </submittedName>
</protein>
<accession>A0A497EL95</accession>
<reference evidence="1 2" key="1">
    <citation type="submission" date="2018-06" db="EMBL/GenBank/DDBJ databases">
        <title>Extensive metabolic versatility and redundancy in microbially diverse, dynamic hydrothermal sediments.</title>
        <authorList>
            <person name="Dombrowski N."/>
            <person name="Teske A."/>
            <person name="Baker B.J."/>
        </authorList>
    </citation>
    <scope>NUCLEOTIDE SEQUENCE [LARGE SCALE GENOMIC DNA]</scope>
    <source>
        <strain evidence="1">B66_G16</strain>
    </source>
</reference>